<keyword evidence="7" id="KW-0449">Lipoprotein</keyword>
<evidence type="ECO:0000256" key="1">
    <source>
        <dbReference type="ARBA" id="ARBA00022536"/>
    </source>
</evidence>
<evidence type="ECO:0000313" key="7">
    <source>
        <dbReference type="EMBL" id="GFS19120.1"/>
    </source>
</evidence>
<feature type="repeat" description="LDL-receptor class B" evidence="6">
    <location>
        <begin position="1"/>
        <end position="42"/>
    </location>
</feature>
<dbReference type="FunFam" id="2.120.10.30:FF:000241">
    <property type="entry name" value="Low-density lipoprotein receptor-related protein 6"/>
    <property type="match status" value="1"/>
</dbReference>
<feature type="repeat" description="LDL-receptor class B" evidence="6">
    <location>
        <begin position="43"/>
        <end position="85"/>
    </location>
</feature>
<dbReference type="Pfam" id="PF00058">
    <property type="entry name" value="Ldl_recept_b"/>
    <property type="match status" value="2"/>
</dbReference>
<keyword evidence="5" id="KW-0325">Glycoprotein</keyword>
<dbReference type="PANTHER" id="PTHR46513">
    <property type="entry name" value="VITELLOGENIN RECEPTOR-LIKE PROTEIN-RELATED-RELATED"/>
    <property type="match status" value="1"/>
</dbReference>
<dbReference type="PANTHER" id="PTHR46513:SF44">
    <property type="entry name" value="LDL RECEPTOR RELATED PROTEIN 4"/>
    <property type="match status" value="1"/>
</dbReference>
<dbReference type="AlphaFoldDB" id="A0AAV4J9Y2"/>
<protein>
    <submittedName>
        <fullName evidence="7">Low-density lipoprotein receptor-related protein 4</fullName>
    </submittedName>
</protein>
<name>A0AAV4J9Y2_9GAST</name>
<evidence type="ECO:0000256" key="6">
    <source>
        <dbReference type="PROSITE-ProRule" id="PRU00461"/>
    </source>
</evidence>
<keyword evidence="7" id="KW-0675">Receptor</keyword>
<keyword evidence="3" id="KW-0677">Repeat</keyword>
<keyword evidence="2" id="KW-0732">Signal</keyword>
<sequence>MFWTDLGKSAAIERAGMDGSQRVAIVGHNTTWPNGLALDYLDDRIYWVDAGTHALESCSLDGKDRKVIIRSGLQHPFGVTVFESTVYWTDWDTGSIHYADKVTGLSQGHLDLNFGHILDLKIFHRHRTAGELTRI</sequence>
<gene>
    <name evidence="7" type="ORF">ElyMa_001538200</name>
</gene>
<keyword evidence="8" id="KW-1185">Reference proteome</keyword>
<organism evidence="7 8">
    <name type="scientific">Elysia marginata</name>
    <dbReference type="NCBI Taxonomy" id="1093978"/>
    <lineage>
        <taxon>Eukaryota</taxon>
        <taxon>Metazoa</taxon>
        <taxon>Spiralia</taxon>
        <taxon>Lophotrochozoa</taxon>
        <taxon>Mollusca</taxon>
        <taxon>Gastropoda</taxon>
        <taxon>Heterobranchia</taxon>
        <taxon>Euthyneura</taxon>
        <taxon>Panpulmonata</taxon>
        <taxon>Sacoglossa</taxon>
        <taxon>Placobranchoidea</taxon>
        <taxon>Plakobranchidae</taxon>
        <taxon>Elysia</taxon>
    </lineage>
</organism>
<dbReference type="InterPro" id="IPR050778">
    <property type="entry name" value="Cueball_EGF_LRP_Nidogen"/>
</dbReference>
<reference evidence="7 8" key="1">
    <citation type="journal article" date="2021" name="Elife">
        <title>Chloroplast acquisition without the gene transfer in kleptoplastic sea slugs, Plakobranchus ocellatus.</title>
        <authorList>
            <person name="Maeda T."/>
            <person name="Takahashi S."/>
            <person name="Yoshida T."/>
            <person name="Shimamura S."/>
            <person name="Takaki Y."/>
            <person name="Nagai Y."/>
            <person name="Toyoda A."/>
            <person name="Suzuki Y."/>
            <person name="Arimoto A."/>
            <person name="Ishii H."/>
            <person name="Satoh N."/>
            <person name="Nishiyama T."/>
            <person name="Hasebe M."/>
            <person name="Maruyama T."/>
            <person name="Minagawa J."/>
            <person name="Obokata J."/>
            <person name="Shigenobu S."/>
        </authorList>
    </citation>
    <scope>NUCLEOTIDE SEQUENCE [LARGE SCALE GENOMIC DNA]</scope>
</reference>
<dbReference type="Proteomes" id="UP000762676">
    <property type="component" value="Unassembled WGS sequence"/>
</dbReference>
<dbReference type="Gene3D" id="2.120.10.30">
    <property type="entry name" value="TolB, C-terminal domain"/>
    <property type="match status" value="1"/>
</dbReference>
<keyword evidence="4" id="KW-1015">Disulfide bond</keyword>
<comment type="caution">
    <text evidence="7">The sequence shown here is derived from an EMBL/GenBank/DDBJ whole genome shotgun (WGS) entry which is preliminary data.</text>
</comment>
<accession>A0AAV4J9Y2</accession>
<dbReference type="InterPro" id="IPR000033">
    <property type="entry name" value="LDLR_classB_rpt"/>
</dbReference>
<dbReference type="InterPro" id="IPR011042">
    <property type="entry name" value="6-blade_b-propeller_TolB-like"/>
</dbReference>
<dbReference type="SMART" id="SM00135">
    <property type="entry name" value="LY"/>
    <property type="match status" value="2"/>
</dbReference>
<dbReference type="PROSITE" id="PS51120">
    <property type="entry name" value="LDLRB"/>
    <property type="match status" value="2"/>
</dbReference>
<keyword evidence="1" id="KW-0245">EGF-like domain</keyword>
<evidence type="ECO:0000256" key="3">
    <source>
        <dbReference type="ARBA" id="ARBA00022737"/>
    </source>
</evidence>
<evidence type="ECO:0000256" key="2">
    <source>
        <dbReference type="ARBA" id="ARBA00022729"/>
    </source>
</evidence>
<dbReference type="EMBL" id="BMAT01003045">
    <property type="protein sequence ID" value="GFS19120.1"/>
    <property type="molecule type" value="Genomic_DNA"/>
</dbReference>
<proteinExistence type="predicted"/>
<evidence type="ECO:0000313" key="8">
    <source>
        <dbReference type="Proteomes" id="UP000762676"/>
    </source>
</evidence>
<evidence type="ECO:0000256" key="5">
    <source>
        <dbReference type="ARBA" id="ARBA00023180"/>
    </source>
</evidence>
<evidence type="ECO:0000256" key="4">
    <source>
        <dbReference type="ARBA" id="ARBA00023157"/>
    </source>
</evidence>
<dbReference type="SUPFAM" id="SSF63825">
    <property type="entry name" value="YWTD domain"/>
    <property type="match status" value="1"/>
</dbReference>